<dbReference type="Proteomes" id="UP000295058">
    <property type="component" value="Unassembled WGS sequence"/>
</dbReference>
<dbReference type="AlphaFoldDB" id="A0A235CIG2"/>
<organism evidence="1 3">
    <name type="scientific">Oceanimonas baumannii</name>
    <dbReference type="NCBI Taxonomy" id="129578"/>
    <lineage>
        <taxon>Bacteria</taxon>
        <taxon>Pseudomonadati</taxon>
        <taxon>Pseudomonadota</taxon>
        <taxon>Gammaproteobacteria</taxon>
        <taxon>Aeromonadales</taxon>
        <taxon>Aeromonadaceae</taxon>
        <taxon>Oceanimonas</taxon>
    </lineage>
</organism>
<protein>
    <submittedName>
        <fullName evidence="2">Dicarboxylate transport</fullName>
    </submittedName>
</protein>
<evidence type="ECO:0000313" key="1">
    <source>
        <dbReference type="EMBL" id="OYD23635.1"/>
    </source>
</evidence>
<dbReference type="RefSeq" id="WP_094278707.1">
    <property type="nucleotide sequence ID" value="NZ_NQJF01000009.1"/>
</dbReference>
<reference evidence="1 3" key="1">
    <citation type="submission" date="2017-08" db="EMBL/GenBank/DDBJ databases">
        <title>Draft Genome Sequence of the Marine Bacterium Oceanimonas baumannii ATCC 700832.</title>
        <authorList>
            <person name="Mcclelland W.D."/>
            <person name="Brennan M.A."/>
            <person name="Trachtenberg A.M."/>
            <person name="Maclea K.S."/>
        </authorList>
    </citation>
    <scope>NUCLEOTIDE SEQUENCE [LARGE SCALE GENOMIC DNA]</scope>
    <source>
        <strain evidence="1 3">ATCC 700832</strain>
    </source>
</reference>
<accession>A0A235CIG2</accession>
<evidence type="ECO:0000313" key="2">
    <source>
        <dbReference type="EMBL" id="TDW55827.1"/>
    </source>
</evidence>
<dbReference type="EMBL" id="NQJF01000009">
    <property type="protein sequence ID" value="OYD23635.1"/>
    <property type="molecule type" value="Genomic_DNA"/>
</dbReference>
<dbReference type="OrthoDB" id="5596796at2"/>
<evidence type="ECO:0000313" key="4">
    <source>
        <dbReference type="Proteomes" id="UP000295058"/>
    </source>
</evidence>
<dbReference type="Proteomes" id="UP000243640">
    <property type="component" value="Unassembled WGS sequence"/>
</dbReference>
<sequence>MMMRVLLGLLLCLPGVVAAALPAGLELTAQMERASVPACPREQARQLELHWRNGEVSGSLDYLGLDLACSRSGNQGAQGESDALSLLLTLPPVDFSIEHFMLHLPDRALSGPARLRHRDGDIIVHWQAENGPLSITLTPEQGGWRWRGELPGNVLLPSLSKPVSMQGYWQPGQGLQVAFDTALPEPLTGRLSLDGQLNITADGWRWDPASRLTIDRLSWRQLRLNELVLQPAGALPLTGIGHWILRWQGGHWQQQHLPGAQLTLALDDHRHGTITLELDPKLKVRTDWRWQEGLALTLPPQSLSLAKMAAWLNRWITLPELNVEQGELVLSGRAENVLDGEQPLTLTLALKDGRLRRGELYAQGVKGQVEVVRHNGQLSLGRHSGLTIAELNTGVPVTNIHGSLSWRDNSPWLSGLTANVLDGRLALSPMRLSTHLRGELHLQDISLARLLNLSAVPGLTGDGSLHGRLPFVLNDRISVQNGRLWGDDGWVSYQAGESLTETAADNLSLGLTLGMLKDLRYDRLNADMSMSEDGEAIIMTRLQGRAPVGGQLHPVNFNYRHQENLLQLLASLRFAEQLSERLPARLQGGTE</sequence>
<dbReference type="Pfam" id="PF11739">
    <property type="entry name" value="YdbH-like"/>
    <property type="match status" value="2"/>
</dbReference>
<gene>
    <name evidence="1" type="ORF">B6S09_11895</name>
    <name evidence="2" type="ORF">LY04_03154</name>
</gene>
<proteinExistence type="predicted"/>
<dbReference type="InterPro" id="IPR021730">
    <property type="entry name" value="YdbH"/>
</dbReference>
<comment type="caution">
    <text evidence="1">The sequence shown here is derived from an EMBL/GenBank/DDBJ whole genome shotgun (WGS) entry which is preliminary data.</text>
</comment>
<name>A0A235CIG2_9GAMM</name>
<keyword evidence="4" id="KW-1185">Reference proteome</keyword>
<evidence type="ECO:0000313" key="3">
    <source>
        <dbReference type="Proteomes" id="UP000243640"/>
    </source>
</evidence>
<dbReference type="EMBL" id="SODO01000016">
    <property type="protein sequence ID" value="TDW55827.1"/>
    <property type="molecule type" value="Genomic_DNA"/>
</dbReference>
<reference evidence="2 4" key="2">
    <citation type="submission" date="2019-03" db="EMBL/GenBank/DDBJ databases">
        <title>Genomic Encyclopedia of Archaeal and Bacterial Type Strains, Phase II (KMG-II): from individual species to whole genera.</title>
        <authorList>
            <person name="Goeker M."/>
        </authorList>
    </citation>
    <scope>NUCLEOTIDE SEQUENCE [LARGE SCALE GENOMIC DNA]</scope>
    <source>
        <strain evidence="2 4">DSM 15594</strain>
    </source>
</reference>